<protein>
    <recommendedName>
        <fullName evidence="10">SF3 helicase domain-containing protein</fullName>
    </recommendedName>
</protein>
<dbReference type="InterPro" id="IPR043502">
    <property type="entry name" value="DNA/RNA_pol_sf"/>
</dbReference>
<dbReference type="SUPFAM" id="SSF50494">
    <property type="entry name" value="Trypsin-like serine proteases"/>
    <property type="match status" value="1"/>
</dbReference>
<keyword evidence="8" id="KW-0067">ATP-binding</keyword>
<dbReference type="InterPro" id="IPR009003">
    <property type="entry name" value="Peptidase_S1_PA"/>
</dbReference>
<dbReference type="Pfam" id="PF00680">
    <property type="entry name" value="RdRP_1"/>
    <property type="match status" value="1"/>
</dbReference>
<evidence type="ECO:0000256" key="5">
    <source>
        <dbReference type="ARBA" id="ARBA00022741"/>
    </source>
</evidence>
<evidence type="ECO:0000256" key="8">
    <source>
        <dbReference type="ARBA" id="ARBA00022840"/>
    </source>
</evidence>
<feature type="domain" description="SF3 helicase" evidence="10">
    <location>
        <begin position="551"/>
        <end position="736"/>
    </location>
</feature>
<dbReference type="GO" id="GO:0003723">
    <property type="term" value="F:RNA binding"/>
    <property type="evidence" value="ECO:0007669"/>
    <property type="project" value="InterPro"/>
</dbReference>
<name>A0A8K1ZLQ1_9VIRU</name>
<proteinExistence type="predicted"/>
<evidence type="ECO:0000256" key="7">
    <source>
        <dbReference type="ARBA" id="ARBA00022807"/>
    </source>
</evidence>
<dbReference type="InterPro" id="IPR001205">
    <property type="entry name" value="RNA-dir_pol_C"/>
</dbReference>
<dbReference type="GO" id="GO:0005524">
    <property type="term" value="F:ATP binding"/>
    <property type="evidence" value="ECO:0007669"/>
    <property type="project" value="UniProtKB-KW"/>
</dbReference>
<evidence type="ECO:0000256" key="1">
    <source>
        <dbReference type="ARBA" id="ARBA00022484"/>
    </source>
</evidence>
<evidence type="ECO:0000259" key="10">
    <source>
        <dbReference type="PROSITE" id="PS51218"/>
    </source>
</evidence>
<reference evidence="11" key="1">
    <citation type="submission" date="2021-08" db="EMBL/GenBank/DDBJ databases">
        <title>Mining and genetic analysis of wild giant panda gut virome.</title>
        <authorList>
            <person name="Lu X."/>
            <person name="Yang X.S."/>
            <person name="Zhang W."/>
        </authorList>
    </citation>
    <scope>NUCLEOTIDE SEQUENCE</scope>
    <source>
        <strain evidence="11">PPLV2</strain>
    </source>
</reference>
<dbReference type="GO" id="GO:0006508">
    <property type="term" value="P:proteolysis"/>
    <property type="evidence" value="ECO:0007669"/>
    <property type="project" value="UniProtKB-KW"/>
</dbReference>
<keyword evidence="7" id="KW-0788">Thiol protease</keyword>
<sequence length="2087" mass="237408">MLHNYNKNKPYSSSVGVKQSSSVGTASIVSQNVSSEEEDLHLVSRSDMRLHKHITDYADIDSSLMEAFWLRFIKECPHYTEEELYNNLLIGEAEIKCACSTCILRNDPTIWKSYYKPRKVNFRYEFLMSEDYIMRIVRSITLENKKYQSNMFGIIVNHNLLNVDFVKSMRRFVRGDRVEGIAMMDIPRRVTERVVRAFTGPVLDNLEEKTEPIMKEMREMVSDISKSINNASNSTHSVQGLDNLSEAINRLSSEGINVNSQSVDGLVKEGLKINMGSAGGGIEGLLQGVTGMILNACSPIKILYDFITSKFKDDPRLKDFAILISVVFLECIRLKLEKKNKYYTMLIPVEMALSYMATNDIIRNFATGYFGGVALIKILKLIQSWSDGYDSEDEEVKASDDFEACSDMCPKGLMTRFFDVLVSLVTGITDSLTIRNVAIALSTYKMLVNGLDFTLNSIFNLVQDLFNLLGRPFGIELFRKTYSKYPELYEATEYFNKIKNCLESNGVPIRSEIEVFKRHIEVLQKLELKIPHTSDYTNYRNILAHLLKVSNGLSSSLRSLGVLNTVRRKATYVTTLIGAPGTFKTNYAHALFDLAHEVEDLEKDYLEYKSNRIAYVTSWKANVEFQDSVMSTHTCLLVDDFMQSKKPATPDKCAALQLIDLCNNDDVFINCSDVRDKQTRRLNNRNTIITSNHPFLRTDEIWASDSEAIIRRLQGVHNCVYEVRAKPEYQIPHGETFGYKVNAALKAKTKFDPKAFTIVRKDFRDYTDILDDNGMGLPHLSHEDFVLLYMQNKVKHDTKENLLALSMSCIAEDPEFNPFLNGGVHSESRFGRKHRLGYQAMMDADVRIKPCAAWLKKYDLIKELFIDEEGYFRKQEHILASSATLRPHQIPMFLEAMSAMNLLPPKSVPDKTIHDFEELDDYLEYLYDKHKDRINRFYQMEKGSFITESSLWIWGLLGNEKWSKHAMSHHRYYQDCIESLLPKFVFDFISSDKLAHINGILNPMAAYDTFVVTFHVCVEVAGKVQELAELFGWSFAEFYQNLTNSGMTWDEFAHKSVTNIAKIFRQVLITSTNVYYLALSAACQWSNVWASTVVGLVGGLLVAAKSVQTVVAASDYDKNNKIHRNPLAKKCKNSSIVKSKCPCTDCVILRTPKGSLPVVQGVSTSDTIKLNDIQNQDGMLKRCVFNILLYDGTGEVPIESTANNITMVCSEIGFTNHHFYLEMMSQYERNPNIVCRFTAYNGKTFDVNPMEMEFDLKFKDLDLVVWINKKGKTSFGGGLRNYSDKYINQGDNEITYARMVHAKYDRVNSKLDFNVVAIDVVSKGRVTYWNSLSTKDKNYFVECYFLRYPCVPGMCGAVAMDAKTGKFFGVINAGGGDGKFTCITPITHEMIQDMISKYSLHPISTELLPDVVLERNNSLMNKIPSGHIISACMDDPHHMNDFNKYEKTPFHGCIGPLDMIPTFVAPWKNGVTGVVNDPLMQTRKKYDVKAPAINSLLLDMAGSMFVSTVEKVAPKGLRAFVTTVDEALNGVYGESPISVKTSPGGKYILEGITKKSIVKRTADQTLDFSSPDGIRFLKDIQDKQDQAFSRTMHKSYTNEFGKAEVLDKTKVLEGLKLRLVCGVDADKVISDKMVFTCVSKFFREVGLGAGVCFSMDPSSYDAHTLAVMLRIYNENIPYDIGGWDTTFYSYKYHAVLRVIKMLMTDITPEHFSAMEVSAESNMYAIHMAHIRYIDAVLDGSTIVDEEKFVNTIIFYEWWFGMQSGSYITLLFNTLAHAIDLRYMVLVVYCKKILNINFLNYCPSIHGIIPFENLERLMVTILLGDDGNISRSPSMDFLNFSSLKWAFSQHYMKCTNAAKDGNDSALCSIHKDIERSELTFCKHGWVWNQRYNRWVMALDFNSLKKMLYYSENSLSEYKQVIDDYFKGLSKYGREIFEINAPPVSQISKKSFRYTSPYAHYDIAIASAIGGLKDTIARRLGPVFQDRDYTPTSEEEIDDCIRLLKSLEIHREGLSCKTLGLDLVLKDLRSVVEKKKELSTKPVRDMAVQEMDVIALSDFPDGQFVPKMFGPTRNRSGRFRTRNSIGRFC</sequence>
<keyword evidence="9" id="KW-0693">Viral RNA replication</keyword>
<dbReference type="InterPro" id="IPR014759">
    <property type="entry name" value="Helicase_SF3_ssRNA_vir"/>
</dbReference>
<keyword evidence="3" id="KW-0808">Transferase</keyword>
<dbReference type="GO" id="GO:0006351">
    <property type="term" value="P:DNA-templated transcription"/>
    <property type="evidence" value="ECO:0007669"/>
    <property type="project" value="InterPro"/>
</dbReference>
<evidence type="ECO:0000256" key="9">
    <source>
        <dbReference type="ARBA" id="ARBA00022953"/>
    </source>
</evidence>
<dbReference type="InterPro" id="IPR043128">
    <property type="entry name" value="Rev_trsase/Diguanyl_cyclase"/>
</dbReference>
<organism evidence="11">
    <name type="scientific">Giant panda Picornavirales</name>
    <dbReference type="NCBI Taxonomy" id="2903094"/>
    <lineage>
        <taxon>Viruses</taxon>
        <taxon>Riboviria</taxon>
        <taxon>Orthornavirae</taxon>
        <taxon>Pisuviricota</taxon>
        <taxon>Pisoniviricetes</taxon>
        <taxon>Picornavirales</taxon>
    </lineage>
</organism>
<keyword evidence="5" id="KW-0547">Nucleotide-binding</keyword>
<evidence type="ECO:0000313" key="11">
    <source>
        <dbReference type="EMBL" id="UGV21558.1"/>
    </source>
</evidence>
<dbReference type="GO" id="GO:0008234">
    <property type="term" value="F:cysteine-type peptidase activity"/>
    <property type="evidence" value="ECO:0007669"/>
    <property type="project" value="UniProtKB-KW"/>
</dbReference>
<keyword evidence="2" id="KW-0645">Protease</keyword>
<evidence type="ECO:0000256" key="4">
    <source>
        <dbReference type="ARBA" id="ARBA00022695"/>
    </source>
</evidence>
<evidence type="ECO:0000256" key="6">
    <source>
        <dbReference type="ARBA" id="ARBA00022801"/>
    </source>
</evidence>
<evidence type="ECO:0000256" key="2">
    <source>
        <dbReference type="ARBA" id="ARBA00022670"/>
    </source>
</evidence>
<dbReference type="EMBL" id="MZ956594">
    <property type="protein sequence ID" value="UGV21558.1"/>
    <property type="molecule type" value="Genomic_RNA"/>
</dbReference>
<keyword evidence="1" id="KW-0696">RNA-directed RNA polymerase</keyword>
<evidence type="ECO:0000256" key="3">
    <source>
        <dbReference type="ARBA" id="ARBA00022679"/>
    </source>
</evidence>
<keyword evidence="6" id="KW-0378">Hydrolase</keyword>
<dbReference type="SUPFAM" id="SSF56672">
    <property type="entry name" value="DNA/RNA polymerases"/>
    <property type="match status" value="1"/>
</dbReference>
<dbReference type="GO" id="GO:0003968">
    <property type="term" value="F:RNA-directed RNA polymerase activity"/>
    <property type="evidence" value="ECO:0007669"/>
    <property type="project" value="UniProtKB-KW"/>
</dbReference>
<dbReference type="Gene3D" id="3.30.70.270">
    <property type="match status" value="1"/>
</dbReference>
<keyword evidence="4" id="KW-0548">Nucleotidyltransferase</keyword>
<accession>A0A8K1ZLQ1</accession>
<dbReference type="PROSITE" id="PS51218">
    <property type="entry name" value="SF3_HELICASE_2"/>
    <property type="match status" value="1"/>
</dbReference>